<reference evidence="2" key="1">
    <citation type="submission" date="2020-02" db="EMBL/GenBank/DDBJ databases">
        <authorList>
            <person name="Meier V. D."/>
        </authorList>
    </citation>
    <scope>NUCLEOTIDE SEQUENCE</scope>
    <source>
        <strain evidence="2">AVDCRST_MAG81</strain>
    </source>
</reference>
<sequence>MQPQKAKKQIDMSAAYPCPCRRQGRLVPITLTEAFGCQRCQQIFVVKDSHMIEQLASSYPYKRAWYWTGYQWSTSHRGMSENYWNFTLILFFFILTPLLLWLPLVLQTLSSGLILWAIATVLLAVIPALIAWLTLYRR</sequence>
<keyword evidence="1" id="KW-0472">Membrane</keyword>
<dbReference type="AlphaFoldDB" id="A0A6J4VSR2"/>
<organism evidence="2">
    <name type="scientific">uncultured Synechococcales cyanobacterium</name>
    <dbReference type="NCBI Taxonomy" id="1936017"/>
    <lineage>
        <taxon>Bacteria</taxon>
        <taxon>Bacillati</taxon>
        <taxon>Cyanobacteriota</taxon>
        <taxon>Cyanophyceae</taxon>
        <taxon>Synechococcales</taxon>
        <taxon>environmental samples</taxon>
    </lineage>
</organism>
<dbReference type="EMBL" id="CADCWO010000205">
    <property type="protein sequence ID" value="CAA9586591.1"/>
    <property type="molecule type" value="Genomic_DNA"/>
</dbReference>
<feature type="transmembrane region" description="Helical" evidence="1">
    <location>
        <begin position="83"/>
        <end position="102"/>
    </location>
</feature>
<name>A0A6J4VSR2_9CYAN</name>
<evidence type="ECO:0000256" key="1">
    <source>
        <dbReference type="SAM" id="Phobius"/>
    </source>
</evidence>
<proteinExistence type="predicted"/>
<keyword evidence="1" id="KW-1133">Transmembrane helix</keyword>
<protein>
    <submittedName>
        <fullName evidence="2">Uncharacterized protein</fullName>
    </submittedName>
</protein>
<evidence type="ECO:0000313" key="2">
    <source>
        <dbReference type="EMBL" id="CAA9586591.1"/>
    </source>
</evidence>
<keyword evidence="1" id="KW-0812">Transmembrane</keyword>
<gene>
    <name evidence="2" type="ORF">AVDCRST_MAG81-3940</name>
</gene>
<accession>A0A6J4VSR2</accession>
<feature type="transmembrane region" description="Helical" evidence="1">
    <location>
        <begin position="114"/>
        <end position="135"/>
    </location>
</feature>